<dbReference type="EMBL" id="JAAGWF010000017">
    <property type="protein sequence ID" value="NEK59214.1"/>
    <property type="molecule type" value="Genomic_DNA"/>
</dbReference>
<keyword evidence="1" id="KW-0472">Membrane</keyword>
<keyword evidence="1" id="KW-1133">Transmembrane helix</keyword>
<protein>
    <submittedName>
        <fullName evidence="2">Uncharacterized protein</fullName>
    </submittedName>
</protein>
<name>A0A7K3W4S2_9ACTN</name>
<evidence type="ECO:0000256" key="1">
    <source>
        <dbReference type="SAM" id="Phobius"/>
    </source>
</evidence>
<organism evidence="2 3">
    <name type="scientific">Geodermatophilus sabuli</name>
    <dbReference type="NCBI Taxonomy" id="1564158"/>
    <lineage>
        <taxon>Bacteria</taxon>
        <taxon>Bacillati</taxon>
        <taxon>Actinomycetota</taxon>
        <taxon>Actinomycetes</taxon>
        <taxon>Geodermatophilales</taxon>
        <taxon>Geodermatophilaceae</taxon>
        <taxon>Geodermatophilus</taxon>
    </lineage>
</organism>
<proteinExistence type="predicted"/>
<keyword evidence="3" id="KW-1185">Reference proteome</keyword>
<reference evidence="2 3" key="1">
    <citation type="submission" date="2020-02" db="EMBL/GenBank/DDBJ databases">
        <title>Geodermatophilus sabuli CPCC 205279 I12A-02694.</title>
        <authorList>
            <person name="Jiang Z."/>
        </authorList>
    </citation>
    <scope>NUCLEOTIDE SEQUENCE [LARGE SCALE GENOMIC DNA]</scope>
    <source>
        <strain evidence="2 3">I12A-02694</strain>
    </source>
</reference>
<evidence type="ECO:0000313" key="2">
    <source>
        <dbReference type="EMBL" id="NEK59214.1"/>
    </source>
</evidence>
<feature type="transmembrane region" description="Helical" evidence="1">
    <location>
        <begin position="98"/>
        <end position="118"/>
    </location>
</feature>
<feature type="transmembrane region" description="Helical" evidence="1">
    <location>
        <begin position="166"/>
        <end position="191"/>
    </location>
</feature>
<dbReference type="RefSeq" id="WP_163482594.1">
    <property type="nucleotide sequence ID" value="NZ_JAAGWF010000017.1"/>
</dbReference>
<accession>A0A7K3W4S2</accession>
<evidence type="ECO:0000313" key="3">
    <source>
        <dbReference type="Proteomes" id="UP000470246"/>
    </source>
</evidence>
<sequence>MSAVLTPTVADRLDTSWAVRPPRVPLRRVFLTCGLVLAAEVPLMLVMGGSWVDAMLPGYAILMVTFGAVFCFAAVTVAGFTAGAAAAGLLLLGTVDLLPVLAGAAVLALICGVAPGWARVEAWQAARSVALTAGEEAAVARAPLPVTGRHRMNGPRQRISWRLDRVFAAYLVLAFPPAIAAFSLWFIGWVAGR</sequence>
<comment type="caution">
    <text evidence="2">The sequence shown here is derived from an EMBL/GenBank/DDBJ whole genome shotgun (WGS) entry which is preliminary data.</text>
</comment>
<dbReference type="Proteomes" id="UP000470246">
    <property type="component" value="Unassembled WGS sequence"/>
</dbReference>
<gene>
    <name evidence="2" type="ORF">GCU56_15210</name>
</gene>
<feature type="transmembrane region" description="Helical" evidence="1">
    <location>
        <begin position="59"/>
        <end position="92"/>
    </location>
</feature>
<dbReference type="AlphaFoldDB" id="A0A7K3W4S2"/>
<feature type="transmembrane region" description="Helical" evidence="1">
    <location>
        <begin position="29"/>
        <end position="47"/>
    </location>
</feature>
<keyword evidence="1" id="KW-0812">Transmembrane</keyword>